<dbReference type="Pfam" id="PF00657">
    <property type="entry name" value="Lipase_GDSL"/>
    <property type="match status" value="1"/>
</dbReference>
<accession>A0A1M2W4K5</accession>
<evidence type="ECO:0000313" key="2">
    <source>
        <dbReference type="EMBL" id="OJT14804.1"/>
    </source>
</evidence>
<dbReference type="AlphaFoldDB" id="A0A1M2W4K5"/>
<keyword evidence="3" id="KW-1185">Reference proteome</keyword>
<dbReference type="GO" id="GO:0016788">
    <property type="term" value="F:hydrolase activity, acting on ester bonds"/>
    <property type="evidence" value="ECO:0007669"/>
    <property type="project" value="InterPro"/>
</dbReference>
<dbReference type="SUPFAM" id="SSF52266">
    <property type="entry name" value="SGNH hydrolase"/>
    <property type="match status" value="1"/>
</dbReference>
<sequence length="302" mass="32551">GDSFSSVGYSAGSSNPSADEPLGIVFPGETSCERFDEVTQQTVHDPNWVGHLVRSVNAQRHDKALLVFDYAIPGDTVARMKLKQVGKEFLPHVSSHPAWAPWTACDTLFLTWIGINDCTWNLRLQAPSAQACLNDLFAAQEKLYQAGARNFCFIDVPPAHTFPNGPKTPRAKAAYESWNPLLRAGAEAFSAAHPDATVLLFSSWDLFTRVLSDPLAAGVAYEAATRAALFTDGFHPSSAMHAVIAREILDFLRSQPAAGASSLSHQDALASTRTGILAAPAVVPPTPDEPRSPQSLTRSLSR</sequence>
<dbReference type="EMBL" id="MNAD01000235">
    <property type="protein sequence ID" value="OJT14804.1"/>
    <property type="molecule type" value="Genomic_DNA"/>
</dbReference>
<gene>
    <name evidence="2" type="ORF">TRAPUB_8658</name>
</gene>
<dbReference type="InterPro" id="IPR036514">
    <property type="entry name" value="SGNH_hydro_sf"/>
</dbReference>
<dbReference type="OMA" id="NDCTWNL"/>
<evidence type="ECO:0000256" key="1">
    <source>
        <dbReference type="SAM" id="MobiDB-lite"/>
    </source>
</evidence>
<feature type="compositionally biased region" description="Polar residues" evidence="1">
    <location>
        <begin position="292"/>
        <end position="302"/>
    </location>
</feature>
<dbReference type="Proteomes" id="UP000184267">
    <property type="component" value="Unassembled WGS sequence"/>
</dbReference>
<dbReference type="OrthoDB" id="1600564at2759"/>
<dbReference type="Gene3D" id="3.40.50.1110">
    <property type="entry name" value="SGNH hydrolase"/>
    <property type="match status" value="1"/>
</dbReference>
<feature type="compositionally biased region" description="Low complexity" evidence="1">
    <location>
        <begin position="1"/>
        <end position="17"/>
    </location>
</feature>
<feature type="region of interest" description="Disordered" evidence="1">
    <location>
        <begin position="1"/>
        <end position="22"/>
    </location>
</feature>
<feature type="non-terminal residue" evidence="2">
    <location>
        <position position="1"/>
    </location>
</feature>
<proteinExistence type="predicted"/>
<organism evidence="2 3">
    <name type="scientific">Trametes pubescens</name>
    <name type="common">White-rot fungus</name>
    <dbReference type="NCBI Taxonomy" id="154538"/>
    <lineage>
        <taxon>Eukaryota</taxon>
        <taxon>Fungi</taxon>
        <taxon>Dikarya</taxon>
        <taxon>Basidiomycota</taxon>
        <taxon>Agaricomycotina</taxon>
        <taxon>Agaricomycetes</taxon>
        <taxon>Polyporales</taxon>
        <taxon>Polyporaceae</taxon>
        <taxon>Trametes</taxon>
    </lineage>
</organism>
<dbReference type="InterPro" id="IPR001087">
    <property type="entry name" value="GDSL"/>
</dbReference>
<evidence type="ECO:0008006" key="4">
    <source>
        <dbReference type="Google" id="ProtNLM"/>
    </source>
</evidence>
<feature type="region of interest" description="Disordered" evidence="1">
    <location>
        <begin position="279"/>
        <end position="302"/>
    </location>
</feature>
<reference evidence="2 3" key="1">
    <citation type="submission" date="2016-10" db="EMBL/GenBank/DDBJ databases">
        <title>Genome sequence of the basidiomycete white-rot fungus Trametes pubescens.</title>
        <authorList>
            <person name="Makela M.R."/>
            <person name="Granchi Z."/>
            <person name="Peng M."/>
            <person name="De Vries R.P."/>
            <person name="Grigoriev I."/>
            <person name="Riley R."/>
            <person name="Hilden K."/>
        </authorList>
    </citation>
    <scope>NUCLEOTIDE SEQUENCE [LARGE SCALE GENOMIC DNA]</scope>
    <source>
        <strain evidence="2 3">FBCC735</strain>
    </source>
</reference>
<evidence type="ECO:0000313" key="3">
    <source>
        <dbReference type="Proteomes" id="UP000184267"/>
    </source>
</evidence>
<comment type="caution">
    <text evidence="2">The sequence shown here is derived from an EMBL/GenBank/DDBJ whole genome shotgun (WGS) entry which is preliminary data.</text>
</comment>
<dbReference type="STRING" id="154538.A0A1M2W4K5"/>
<name>A0A1M2W4K5_TRAPU</name>
<protein>
    <recommendedName>
        <fullName evidence="4">Carbohydrate esterase family 16 protein</fullName>
    </recommendedName>
</protein>